<proteinExistence type="inferred from homology"/>
<dbReference type="InterPro" id="IPR046346">
    <property type="entry name" value="Aminoacid_DH-like_N_sf"/>
</dbReference>
<keyword evidence="3 9" id="KW-0658">Purine biosynthesis</keyword>
<dbReference type="Gene3D" id="3.40.50.10860">
    <property type="entry name" value="Leucine Dehydrogenase, chain A, domain 1"/>
    <property type="match status" value="1"/>
</dbReference>
<evidence type="ECO:0000313" key="13">
    <source>
        <dbReference type="Proteomes" id="UP000053467"/>
    </source>
</evidence>
<keyword evidence="7 9" id="KW-0486">Methionine biosynthesis</keyword>
<dbReference type="InterPro" id="IPR020631">
    <property type="entry name" value="THF_DH/CycHdrlase_NAD-bd_dom"/>
</dbReference>
<comment type="similarity">
    <text evidence="9">Belongs to the tetrahydrofolate dehydrogenase/cyclohydrolase family.</text>
</comment>
<evidence type="ECO:0000256" key="6">
    <source>
        <dbReference type="ARBA" id="ARBA00023002"/>
    </source>
</evidence>
<organism evidence="12 13">
    <name type="scientific">candidate division TA06 bacterium 34_109</name>
    <dbReference type="NCBI Taxonomy" id="1635277"/>
    <lineage>
        <taxon>Bacteria</taxon>
        <taxon>Bacteria division TA06</taxon>
    </lineage>
</organism>
<dbReference type="PATRIC" id="fig|1635277.3.peg.743"/>
<evidence type="ECO:0000256" key="9">
    <source>
        <dbReference type="HAMAP-Rule" id="MF_01576"/>
    </source>
</evidence>
<dbReference type="PANTHER" id="PTHR48099">
    <property type="entry name" value="C-1-TETRAHYDROFOLATE SYNTHASE, CYTOPLASMIC-RELATED"/>
    <property type="match status" value="1"/>
</dbReference>
<dbReference type="Gene3D" id="3.40.50.720">
    <property type="entry name" value="NAD(P)-binding Rossmann-like Domain"/>
    <property type="match status" value="1"/>
</dbReference>
<feature type="domain" description="Tetrahydrofolate dehydrogenase/cyclohydrolase catalytic" evidence="10">
    <location>
        <begin position="4"/>
        <end position="113"/>
    </location>
</feature>
<reference evidence="13" key="1">
    <citation type="journal article" date="2015" name="MBio">
        <title>Genome-Resolved Metagenomic Analysis Reveals Roles for Candidate Phyla and Other Microbial Community Members in Biogeochemical Transformations in Oil Reservoirs.</title>
        <authorList>
            <person name="Hu P."/>
            <person name="Tom L."/>
            <person name="Singh A."/>
            <person name="Thomas B.C."/>
            <person name="Baker B.J."/>
            <person name="Piceno Y.M."/>
            <person name="Andersen G.L."/>
            <person name="Banfield J.F."/>
        </authorList>
    </citation>
    <scope>NUCLEOTIDE SEQUENCE [LARGE SCALE GENOMIC DNA]</scope>
</reference>
<keyword evidence="2 9" id="KW-0554">One-carbon metabolism</keyword>
<comment type="catalytic activity">
    <reaction evidence="9">
        <text>(6R)-5,10-methenyltetrahydrofolate + H2O = (6R)-10-formyltetrahydrofolate + H(+)</text>
        <dbReference type="Rhea" id="RHEA:23700"/>
        <dbReference type="ChEBI" id="CHEBI:15377"/>
        <dbReference type="ChEBI" id="CHEBI:15378"/>
        <dbReference type="ChEBI" id="CHEBI:57455"/>
        <dbReference type="ChEBI" id="CHEBI:195366"/>
        <dbReference type="EC" id="3.5.4.9"/>
    </reaction>
</comment>
<comment type="caution">
    <text evidence="9">Lacks conserved residue(s) required for the propagation of feature annotation.</text>
</comment>
<feature type="binding site" evidence="9">
    <location>
        <position position="228"/>
    </location>
    <ligand>
        <name>NADP(+)</name>
        <dbReference type="ChEBI" id="CHEBI:58349"/>
    </ligand>
</feature>
<dbReference type="SUPFAM" id="SSF53223">
    <property type="entry name" value="Aminoacid dehydrogenase-like, N-terminal domain"/>
    <property type="match status" value="1"/>
</dbReference>
<dbReference type="InterPro" id="IPR036291">
    <property type="entry name" value="NAD(P)-bd_dom_sf"/>
</dbReference>
<keyword evidence="5 9" id="KW-0521">NADP</keyword>
<dbReference type="GO" id="GO:0009086">
    <property type="term" value="P:methionine biosynthetic process"/>
    <property type="evidence" value="ECO:0007669"/>
    <property type="project" value="UniProtKB-KW"/>
</dbReference>
<dbReference type="GO" id="GO:0004477">
    <property type="term" value="F:methenyltetrahydrofolate cyclohydrolase activity"/>
    <property type="evidence" value="ECO:0007669"/>
    <property type="project" value="UniProtKB-UniRule"/>
</dbReference>
<sequence>MYRIDGKKISNLMMEENREKFEKYKPKLAVVYVGDSPSTLSYIKSKSKIAQNYSIDIKIVNFDEKVSEEKFLTEIESISKNKDIDGVIVEKPLPEHLDIKKVSEVIDYRKDVDCITPTNYGKLITDDFIIAPSTPMAVINILKYENIDFTGKDVAIIGRSEIVGKPLSLLFLSKKFGGATVTVLHSKSKDIPEFTKRADIIVTAVGKPFFLTKEYVQNNQPILIDVGINYFEGKIVGDISYETYQYSKVYTPVPGGVGPVTVSTLFKNLLILKENYG</sequence>
<evidence type="ECO:0000256" key="8">
    <source>
        <dbReference type="ARBA" id="ARBA00023268"/>
    </source>
</evidence>
<dbReference type="GO" id="GO:0005829">
    <property type="term" value="C:cytosol"/>
    <property type="evidence" value="ECO:0007669"/>
    <property type="project" value="TreeGrafter"/>
</dbReference>
<evidence type="ECO:0000313" key="12">
    <source>
        <dbReference type="EMBL" id="KUK87173.1"/>
    </source>
</evidence>
<dbReference type="Proteomes" id="UP000053467">
    <property type="component" value="Unassembled WGS sequence"/>
</dbReference>
<evidence type="ECO:0000259" key="10">
    <source>
        <dbReference type="Pfam" id="PF00763"/>
    </source>
</evidence>
<dbReference type="PRINTS" id="PR00085">
    <property type="entry name" value="THFDHDRGNASE"/>
</dbReference>
<dbReference type="GO" id="GO:0004488">
    <property type="term" value="F:methylenetetrahydrofolate dehydrogenase (NADP+) activity"/>
    <property type="evidence" value="ECO:0007669"/>
    <property type="project" value="UniProtKB-UniRule"/>
</dbReference>
<dbReference type="EMBL" id="LGGX01000007">
    <property type="protein sequence ID" value="KUK87173.1"/>
    <property type="molecule type" value="Genomic_DNA"/>
</dbReference>
<dbReference type="AlphaFoldDB" id="A0A101I200"/>
<accession>A0A101I200</accession>
<dbReference type="EC" id="3.5.4.9" evidence="9"/>
<dbReference type="InterPro" id="IPR000672">
    <property type="entry name" value="THF_DH/CycHdrlase"/>
</dbReference>
<dbReference type="Pfam" id="PF00763">
    <property type="entry name" value="THF_DHG_CYH"/>
    <property type="match status" value="1"/>
</dbReference>
<evidence type="ECO:0000256" key="7">
    <source>
        <dbReference type="ARBA" id="ARBA00023167"/>
    </source>
</evidence>
<comment type="pathway">
    <text evidence="1 9">One-carbon metabolism; tetrahydrofolate interconversion.</text>
</comment>
<comment type="subunit">
    <text evidence="9">Homodimer.</text>
</comment>
<dbReference type="CDD" id="cd01080">
    <property type="entry name" value="NAD_bind_m-THF_DH_Cyclohyd"/>
    <property type="match status" value="1"/>
</dbReference>
<dbReference type="GO" id="GO:0035999">
    <property type="term" value="P:tetrahydrofolate interconversion"/>
    <property type="evidence" value="ECO:0007669"/>
    <property type="project" value="UniProtKB-UniRule"/>
</dbReference>
<dbReference type="PANTHER" id="PTHR48099:SF5">
    <property type="entry name" value="C-1-TETRAHYDROFOLATE SYNTHASE, CYTOPLASMIC"/>
    <property type="match status" value="1"/>
</dbReference>
<keyword evidence="8 9" id="KW-0511">Multifunctional enzyme</keyword>
<evidence type="ECO:0000256" key="2">
    <source>
        <dbReference type="ARBA" id="ARBA00022563"/>
    </source>
</evidence>
<dbReference type="GO" id="GO:0000105">
    <property type="term" value="P:L-histidine biosynthetic process"/>
    <property type="evidence" value="ECO:0007669"/>
    <property type="project" value="UniProtKB-KW"/>
</dbReference>
<dbReference type="InterPro" id="IPR020630">
    <property type="entry name" value="THF_DH/CycHdrlase_cat_dom"/>
</dbReference>
<dbReference type="GO" id="GO:0006164">
    <property type="term" value="P:purine nucleotide biosynthetic process"/>
    <property type="evidence" value="ECO:0007669"/>
    <property type="project" value="UniProtKB-KW"/>
</dbReference>
<keyword evidence="9" id="KW-0028">Amino-acid biosynthesis</keyword>
<dbReference type="UniPathway" id="UPA00193"/>
<evidence type="ECO:0000256" key="3">
    <source>
        <dbReference type="ARBA" id="ARBA00022755"/>
    </source>
</evidence>
<name>A0A101I200_UNCT6</name>
<feature type="binding site" evidence="9">
    <location>
        <begin position="158"/>
        <end position="160"/>
    </location>
    <ligand>
        <name>NADP(+)</name>
        <dbReference type="ChEBI" id="CHEBI:58349"/>
    </ligand>
</feature>
<keyword evidence="9" id="KW-0368">Histidine biosynthesis</keyword>
<gene>
    <name evidence="9" type="primary">folD</name>
    <name evidence="12" type="ORF">XE03_0969</name>
</gene>
<dbReference type="HAMAP" id="MF_01576">
    <property type="entry name" value="THF_DHG_CYH"/>
    <property type="match status" value="1"/>
</dbReference>
<dbReference type="EC" id="1.5.1.5" evidence="9"/>
<comment type="catalytic activity">
    <reaction evidence="9">
        <text>(6R)-5,10-methylene-5,6,7,8-tetrahydrofolate + NADP(+) = (6R)-5,10-methenyltetrahydrofolate + NADPH</text>
        <dbReference type="Rhea" id="RHEA:22812"/>
        <dbReference type="ChEBI" id="CHEBI:15636"/>
        <dbReference type="ChEBI" id="CHEBI:57455"/>
        <dbReference type="ChEBI" id="CHEBI:57783"/>
        <dbReference type="ChEBI" id="CHEBI:58349"/>
        <dbReference type="EC" id="1.5.1.5"/>
    </reaction>
</comment>
<dbReference type="SUPFAM" id="SSF51735">
    <property type="entry name" value="NAD(P)-binding Rossmann-fold domains"/>
    <property type="match status" value="1"/>
</dbReference>
<keyword evidence="6 9" id="KW-0560">Oxidoreductase</keyword>
<keyword evidence="4 9" id="KW-0378">Hydrolase</keyword>
<protein>
    <recommendedName>
        <fullName evidence="9">Bifunctional protein FolD</fullName>
    </recommendedName>
    <domain>
        <recommendedName>
            <fullName evidence="9">Methylenetetrahydrofolate dehydrogenase</fullName>
            <ecNumber evidence="9">1.5.1.5</ecNumber>
        </recommendedName>
    </domain>
    <domain>
        <recommendedName>
            <fullName evidence="9">Methenyltetrahydrofolate cyclohydrolase</fullName>
            <ecNumber evidence="9">3.5.4.9</ecNumber>
        </recommendedName>
    </domain>
</protein>
<evidence type="ECO:0000256" key="5">
    <source>
        <dbReference type="ARBA" id="ARBA00022857"/>
    </source>
</evidence>
<comment type="caution">
    <text evidence="12">The sequence shown here is derived from an EMBL/GenBank/DDBJ whole genome shotgun (WGS) entry which is preliminary data.</text>
</comment>
<evidence type="ECO:0000256" key="4">
    <source>
        <dbReference type="ARBA" id="ARBA00022801"/>
    </source>
</evidence>
<evidence type="ECO:0000256" key="1">
    <source>
        <dbReference type="ARBA" id="ARBA00004777"/>
    </source>
</evidence>
<dbReference type="Pfam" id="PF02882">
    <property type="entry name" value="THF_DHG_CYH_C"/>
    <property type="match status" value="1"/>
</dbReference>
<comment type="function">
    <text evidence="9">Catalyzes the oxidation of 5,10-methylenetetrahydrofolate to 5,10-methenyltetrahydrofolate and then the hydrolysis of 5,10-methenyltetrahydrofolate to 10-formyltetrahydrofolate.</text>
</comment>
<evidence type="ECO:0000259" key="11">
    <source>
        <dbReference type="Pfam" id="PF02882"/>
    </source>
</evidence>
<feature type="domain" description="Tetrahydrofolate dehydrogenase/cyclohydrolase NAD(P)-binding" evidence="11">
    <location>
        <begin position="132"/>
        <end position="272"/>
    </location>
</feature>